<proteinExistence type="predicted"/>
<organism evidence="1">
    <name type="scientific">Arundo donax</name>
    <name type="common">Giant reed</name>
    <name type="synonym">Donax arundinaceus</name>
    <dbReference type="NCBI Taxonomy" id="35708"/>
    <lineage>
        <taxon>Eukaryota</taxon>
        <taxon>Viridiplantae</taxon>
        <taxon>Streptophyta</taxon>
        <taxon>Embryophyta</taxon>
        <taxon>Tracheophyta</taxon>
        <taxon>Spermatophyta</taxon>
        <taxon>Magnoliopsida</taxon>
        <taxon>Liliopsida</taxon>
        <taxon>Poales</taxon>
        <taxon>Poaceae</taxon>
        <taxon>PACMAD clade</taxon>
        <taxon>Arundinoideae</taxon>
        <taxon>Arundineae</taxon>
        <taxon>Arundo</taxon>
    </lineage>
</organism>
<reference evidence="1" key="2">
    <citation type="journal article" date="2015" name="Data Brief">
        <title>Shoot transcriptome of the giant reed, Arundo donax.</title>
        <authorList>
            <person name="Barrero R.A."/>
            <person name="Guerrero F.D."/>
            <person name="Moolhuijzen P."/>
            <person name="Goolsby J.A."/>
            <person name="Tidwell J."/>
            <person name="Bellgard S.E."/>
            <person name="Bellgard M.I."/>
        </authorList>
    </citation>
    <scope>NUCLEOTIDE SEQUENCE</scope>
    <source>
        <tissue evidence="1">Shoot tissue taken approximately 20 cm above the soil surface</tissue>
    </source>
</reference>
<protein>
    <submittedName>
        <fullName evidence="1">Uncharacterized protein</fullName>
    </submittedName>
</protein>
<reference evidence="1" key="1">
    <citation type="submission" date="2014-09" db="EMBL/GenBank/DDBJ databases">
        <authorList>
            <person name="Magalhaes I.L.F."/>
            <person name="Oliveira U."/>
            <person name="Santos F.R."/>
            <person name="Vidigal T.H.D.A."/>
            <person name="Brescovit A.D."/>
            <person name="Santos A.J."/>
        </authorList>
    </citation>
    <scope>NUCLEOTIDE SEQUENCE</scope>
    <source>
        <tissue evidence="1">Shoot tissue taken approximately 20 cm above the soil surface</tissue>
    </source>
</reference>
<name>A0A0A9DI36_ARUDO</name>
<dbReference type="AlphaFoldDB" id="A0A0A9DI36"/>
<accession>A0A0A9DI36</accession>
<sequence length="64" mass="7124">MVITQCNRITRPTLYTVEEVFLATNPAYATTIAMVLPFLCIIIIKLANVAEVLPQIDSTAYTHL</sequence>
<evidence type="ECO:0000313" key="1">
    <source>
        <dbReference type="EMBL" id="JAD86338.1"/>
    </source>
</evidence>
<dbReference type="EMBL" id="GBRH01211557">
    <property type="protein sequence ID" value="JAD86338.1"/>
    <property type="molecule type" value="Transcribed_RNA"/>
</dbReference>